<sequence length="398" mass="44747">MEFFSILDRSGGVIFETTASSPVKKVLEDDLSEGYSFCNDRAIFETTDASSVKEVLEDQLSEGYSSCDERAILEMASSSPVREVLDDEPSEGVLFVQREVSFSLNTARSSNDILGFASFLSESLQETVSSPGSVDSTDQSSSGWPECVASEEEAGEPSENSSDEADEQYTLMLRPTLGAATPYRPGYCTACNRDGSPNLCYRYMARLKIGIQEACKYPLGSGRFSYCLQCQTLVEDLLLLGLQTRKDGQLYSRVSRVTHWNSISGRPFLLQKPQGIRCKHCLDIVGDDTLYCMLVQFCTIECWLHSRVAAAEYEWVNQMVNANFDRWPQPPFDAYCVSCCLPFSCVEEGGQHKHDNEDKYIRIVTNTFGGSVKVEIERDHFMARRWTCVQDSNWSWRD</sequence>
<feature type="non-terminal residue" evidence="2">
    <location>
        <position position="1"/>
    </location>
</feature>
<organism evidence="2 3">
    <name type="scientific">Eragrostis curvula</name>
    <name type="common">weeping love grass</name>
    <dbReference type="NCBI Taxonomy" id="38414"/>
    <lineage>
        <taxon>Eukaryota</taxon>
        <taxon>Viridiplantae</taxon>
        <taxon>Streptophyta</taxon>
        <taxon>Embryophyta</taxon>
        <taxon>Tracheophyta</taxon>
        <taxon>Spermatophyta</taxon>
        <taxon>Magnoliopsida</taxon>
        <taxon>Liliopsida</taxon>
        <taxon>Poales</taxon>
        <taxon>Poaceae</taxon>
        <taxon>PACMAD clade</taxon>
        <taxon>Chloridoideae</taxon>
        <taxon>Eragrostideae</taxon>
        <taxon>Eragrostidinae</taxon>
        <taxon>Eragrostis</taxon>
    </lineage>
</organism>
<dbReference type="Proteomes" id="UP000324897">
    <property type="component" value="Chromosome 3"/>
</dbReference>
<feature type="compositionally biased region" description="Polar residues" evidence="1">
    <location>
        <begin position="128"/>
        <end position="143"/>
    </location>
</feature>
<evidence type="ECO:0000313" key="2">
    <source>
        <dbReference type="EMBL" id="TVU12393.1"/>
    </source>
</evidence>
<protein>
    <submittedName>
        <fullName evidence="2">Uncharacterized protein</fullName>
    </submittedName>
</protein>
<dbReference type="Gramene" id="TVU12393">
    <property type="protein sequence ID" value="TVU12393"/>
    <property type="gene ID" value="EJB05_46034"/>
</dbReference>
<feature type="region of interest" description="Disordered" evidence="1">
    <location>
        <begin position="128"/>
        <end position="165"/>
    </location>
</feature>
<accession>A0A5J9TLW0</accession>
<name>A0A5J9TLW0_9POAL</name>
<reference evidence="2 3" key="1">
    <citation type="journal article" date="2019" name="Sci. Rep.">
        <title>A high-quality genome of Eragrostis curvula grass provides insights into Poaceae evolution and supports new strategies to enhance forage quality.</title>
        <authorList>
            <person name="Carballo J."/>
            <person name="Santos B.A.C.M."/>
            <person name="Zappacosta D."/>
            <person name="Garbus I."/>
            <person name="Selva J.P."/>
            <person name="Gallo C.A."/>
            <person name="Diaz A."/>
            <person name="Albertini E."/>
            <person name="Caccamo M."/>
            <person name="Echenique V."/>
        </authorList>
    </citation>
    <scope>NUCLEOTIDE SEQUENCE [LARGE SCALE GENOMIC DNA]</scope>
    <source>
        <strain evidence="3">cv. Victoria</strain>
        <tissue evidence="2">Leaf</tissue>
    </source>
</reference>
<comment type="caution">
    <text evidence="2">The sequence shown here is derived from an EMBL/GenBank/DDBJ whole genome shotgun (WGS) entry which is preliminary data.</text>
</comment>
<dbReference type="EMBL" id="RWGY01000039">
    <property type="protein sequence ID" value="TVU12393.1"/>
    <property type="molecule type" value="Genomic_DNA"/>
</dbReference>
<evidence type="ECO:0000256" key="1">
    <source>
        <dbReference type="SAM" id="MobiDB-lite"/>
    </source>
</evidence>
<keyword evidence="3" id="KW-1185">Reference proteome</keyword>
<feature type="compositionally biased region" description="Acidic residues" evidence="1">
    <location>
        <begin position="149"/>
        <end position="165"/>
    </location>
</feature>
<dbReference type="AlphaFoldDB" id="A0A5J9TLW0"/>
<evidence type="ECO:0000313" key="3">
    <source>
        <dbReference type="Proteomes" id="UP000324897"/>
    </source>
</evidence>
<proteinExistence type="predicted"/>
<gene>
    <name evidence="2" type="ORF">EJB05_46034</name>
</gene>